<evidence type="ECO:0000256" key="1">
    <source>
        <dbReference type="SAM" id="Phobius"/>
    </source>
</evidence>
<proteinExistence type="predicted"/>
<protein>
    <submittedName>
        <fullName evidence="2">Uncharacterized protein</fullName>
    </submittedName>
</protein>
<reference evidence="2 3" key="1">
    <citation type="submission" date="2020-08" db="EMBL/GenBank/DDBJ databases">
        <title>A Genomic Blueprint of the Chicken Gut Microbiome.</title>
        <authorList>
            <person name="Gilroy R."/>
            <person name="Ravi A."/>
            <person name="Getino M."/>
            <person name="Pursley I."/>
            <person name="Horton D.L."/>
            <person name="Alikhan N.-F."/>
            <person name="Baker D."/>
            <person name="Gharbi K."/>
            <person name="Hall N."/>
            <person name="Watson M."/>
            <person name="Adriaenssens E.M."/>
            <person name="Foster-Nyarko E."/>
            <person name="Jarju S."/>
            <person name="Secka A."/>
            <person name="Antonio M."/>
            <person name="Oren A."/>
            <person name="Chaudhuri R."/>
            <person name="La Ragione R.M."/>
            <person name="Hildebrand F."/>
            <person name="Pallen M.J."/>
        </authorList>
    </citation>
    <scope>NUCLEOTIDE SEQUENCE [LARGE SCALE GENOMIC DNA]</scope>
    <source>
        <strain evidence="2 3">Sa4CUA7</strain>
    </source>
</reference>
<accession>A0ABR8S5S3</accession>
<organism evidence="2 3">
    <name type="scientific">Microbacterium pullorum</name>
    <dbReference type="NCBI Taxonomy" id="2762236"/>
    <lineage>
        <taxon>Bacteria</taxon>
        <taxon>Bacillati</taxon>
        <taxon>Actinomycetota</taxon>
        <taxon>Actinomycetes</taxon>
        <taxon>Micrococcales</taxon>
        <taxon>Microbacteriaceae</taxon>
        <taxon>Microbacterium</taxon>
    </lineage>
</organism>
<keyword evidence="1" id="KW-0812">Transmembrane</keyword>
<keyword evidence="3" id="KW-1185">Reference proteome</keyword>
<comment type="caution">
    <text evidence="2">The sequence shown here is derived from an EMBL/GenBank/DDBJ whole genome shotgun (WGS) entry which is preliminary data.</text>
</comment>
<dbReference type="RefSeq" id="WP_191719925.1">
    <property type="nucleotide sequence ID" value="NZ_JACSQP010000012.1"/>
</dbReference>
<evidence type="ECO:0000313" key="3">
    <source>
        <dbReference type="Proteomes" id="UP000648352"/>
    </source>
</evidence>
<keyword evidence="1" id="KW-1133">Transmembrane helix</keyword>
<gene>
    <name evidence="2" type="ORF">H9651_13880</name>
</gene>
<dbReference type="Proteomes" id="UP000648352">
    <property type="component" value="Unassembled WGS sequence"/>
</dbReference>
<name>A0ABR8S5S3_9MICO</name>
<evidence type="ECO:0000313" key="2">
    <source>
        <dbReference type="EMBL" id="MBD7958729.1"/>
    </source>
</evidence>
<keyword evidence="1" id="KW-0472">Membrane</keyword>
<sequence length="159" mass="16709">MIAVYAQASGRQGLESAVNGAVVGNDHPKLSELRERGRAAASANPIQIGGFELRYSHGVARLVFDDTDDDQDGSPITVVVDMDRAKGNLDAAVAAAVKGVRAIHRDVDATGIREVIQLATDVHSSYLTRRRIILGGSVIIVAGVVIAAAIFIVTALPKQ</sequence>
<feature type="transmembrane region" description="Helical" evidence="1">
    <location>
        <begin position="132"/>
        <end position="156"/>
    </location>
</feature>
<dbReference type="EMBL" id="JACSQP010000012">
    <property type="protein sequence ID" value="MBD7958729.1"/>
    <property type="molecule type" value="Genomic_DNA"/>
</dbReference>